<name>A0AAF1BE45_DAUCS</name>
<evidence type="ECO:0000256" key="1">
    <source>
        <dbReference type="SAM" id="MobiDB-lite"/>
    </source>
</evidence>
<gene>
    <name evidence="2" type="ORF">DCAR_0934168</name>
</gene>
<dbReference type="AlphaFoldDB" id="A0AAF1BE45"/>
<proteinExistence type="predicted"/>
<protein>
    <submittedName>
        <fullName evidence="2">Uncharacterized protein</fullName>
    </submittedName>
</protein>
<accession>A0AAF1BE45</accession>
<dbReference type="EMBL" id="CP093351">
    <property type="protein sequence ID" value="WOH14648.1"/>
    <property type="molecule type" value="Genomic_DNA"/>
</dbReference>
<feature type="region of interest" description="Disordered" evidence="1">
    <location>
        <begin position="1"/>
        <end position="70"/>
    </location>
</feature>
<organism evidence="2 3">
    <name type="scientific">Daucus carota subsp. sativus</name>
    <name type="common">Carrot</name>
    <dbReference type="NCBI Taxonomy" id="79200"/>
    <lineage>
        <taxon>Eukaryota</taxon>
        <taxon>Viridiplantae</taxon>
        <taxon>Streptophyta</taxon>
        <taxon>Embryophyta</taxon>
        <taxon>Tracheophyta</taxon>
        <taxon>Spermatophyta</taxon>
        <taxon>Magnoliopsida</taxon>
        <taxon>eudicotyledons</taxon>
        <taxon>Gunneridae</taxon>
        <taxon>Pentapetalae</taxon>
        <taxon>asterids</taxon>
        <taxon>campanulids</taxon>
        <taxon>Apiales</taxon>
        <taxon>Apiaceae</taxon>
        <taxon>Apioideae</taxon>
        <taxon>Scandiceae</taxon>
        <taxon>Daucinae</taxon>
        <taxon>Daucus</taxon>
        <taxon>Daucus sect. Daucus</taxon>
    </lineage>
</organism>
<evidence type="ECO:0000313" key="2">
    <source>
        <dbReference type="EMBL" id="WOH14648.1"/>
    </source>
</evidence>
<sequence length="104" mass="11379">MGQRDGWMEKEGGGTGGERERGGEGGTERDGWRETEGGGTGGERGGTGREREGGRERGGEVRGGYRERRGERLKFKTREMEGGRGWGICCKSIYVVLNILVKLN</sequence>
<dbReference type="Proteomes" id="UP000077755">
    <property type="component" value="Chromosome 9"/>
</dbReference>
<reference evidence="2" key="2">
    <citation type="submission" date="2022-03" db="EMBL/GenBank/DDBJ databases">
        <title>Draft title - Genomic analysis of global carrot germplasm unveils the trajectory of domestication and the origin of high carotenoid orange carrot.</title>
        <authorList>
            <person name="Iorizzo M."/>
            <person name="Ellison S."/>
            <person name="Senalik D."/>
            <person name="Macko-Podgorni A."/>
            <person name="Grzebelus D."/>
            <person name="Bostan H."/>
            <person name="Rolling W."/>
            <person name="Curaba J."/>
            <person name="Simon P."/>
        </authorList>
    </citation>
    <scope>NUCLEOTIDE SEQUENCE</scope>
    <source>
        <tissue evidence="2">Leaf</tissue>
    </source>
</reference>
<keyword evidence="3" id="KW-1185">Reference proteome</keyword>
<feature type="compositionally biased region" description="Basic and acidic residues" evidence="1">
    <location>
        <begin position="46"/>
        <end position="70"/>
    </location>
</feature>
<evidence type="ECO:0000313" key="3">
    <source>
        <dbReference type="Proteomes" id="UP000077755"/>
    </source>
</evidence>
<feature type="compositionally biased region" description="Basic and acidic residues" evidence="1">
    <location>
        <begin position="1"/>
        <end position="36"/>
    </location>
</feature>
<reference evidence="2" key="1">
    <citation type="journal article" date="2016" name="Nat. Genet.">
        <title>A high-quality carrot genome assembly provides new insights into carotenoid accumulation and asterid genome evolution.</title>
        <authorList>
            <person name="Iorizzo M."/>
            <person name="Ellison S."/>
            <person name="Senalik D."/>
            <person name="Zeng P."/>
            <person name="Satapoomin P."/>
            <person name="Huang J."/>
            <person name="Bowman M."/>
            <person name="Iovene M."/>
            <person name="Sanseverino W."/>
            <person name="Cavagnaro P."/>
            <person name="Yildiz M."/>
            <person name="Macko-Podgorni A."/>
            <person name="Moranska E."/>
            <person name="Grzebelus E."/>
            <person name="Grzebelus D."/>
            <person name="Ashrafi H."/>
            <person name="Zheng Z."/>
            <person name="Cheng S."/>
            <person name="Spooner D."/>
            <person name="Van Deynze A."/>
            <person name="Simon P."/>
        </authorList>
    </citation>
    <scope>NUCLEOTIDE SEQUENCE</scope>
    <source>
        <tissue evidence="2">Leaf</tissue>
    </source>
</reference>